<dbReference type="Pfam" id="PF00535">
    <property type="entry name" value="Glycos_transf_2"/>
    <property type="match status" value="1"/>
</dbReference>
<keyword evidence="3" id="KW-0808">Transferase</keyword>
<dbReference type="STRING" id="267850.ADINL_0702"/>
<organism evidence="3 4">
    <name type="scientific">Nitrincola lacisaponensis</name>
    <dbReference type="NCBI Taxonomy" id="267850"/>
    <lineage>
        <taxon>Bacteria</taxon>
        <taxon>Pseudomonadati</taxon>
        <taxon>Pseudomonadota</taxon>
        <taxon>Gammaproteobacteria</taxon>
        <taxon>Oceanospirillales</taxon>
        <taxon>Oceanospirillaceae</taxon>
        <taxon>Nitrincola</taxon>
    </lineage>
</organism>
<proteinExistence type="inferred from homology"/>
<dbReference type="InterPro" id="IPR029044">
    <property type="entry name" value="Nucleotide-diphossugar_trans"/>
</dbReference>
<dbReference type="Proteomes" id="UP000027318">
    <property type="component" value="Unassembled WGS sequence"/>
</dbReference>
<comment type="caution">
    <text evidence="3">The sequence shown here is derived from an EMBL/GenBank/DDBJ whole genome shotgun (WGS) entry which is preliminary data.</text>
</comment>
<dbReference type="SUPFAM" id="SSF53448">
    <property type="entry name" value="Nucleotide-diphospho-sugar transferases"/>
    <property type="match status" value="1"/>
</dbReference>
<evidence type="ECO:0000313" key="4">
    <source>
        <dbReference type="Proteomes" id="UP000027318"/>
    </source>
</evidence>
<dbReference type="OrthoDB" id="9815923at2"/>
<protein>
    <submittedName>
        <fullName evidence="3">Glycosyl transferase family 2</fullName>
    </submittedName>
</protein>
<dbReference type="RefSeq" id="WP_036544049.1">
    <property type="nucleotide sequence ID" value="NZ_JBKBNO010000001.1"/>
</dbReference>
<dbReference type="Gene3D" id="3.90.550.10">
    <property type="entry name" value="Spore Coat Polysaccharide Biosynthesis Protein SpsA, Chain A"/>
    <property type="match status" value="1"/>
</dbReference>
<dbReference type="InterPro" id="IPR001173">
    <property type="entry name" value="Glyco_trans_2-like"/>
</dbReference>
<evidence type="ECO:0000259" key="2">
    <source>
        <dbReference type="Pfam" id="PF00535"/>
    </source>
</evidence>
<reference evidence="3 4" key="1">
    <citation type="journal article" date="2005" name="Int. J. Syst. Evol. Microbiol.">
        <title>Nitrincola lacisaponensis gen. nov., sp. nov., a novel alkaliphilic bacterium isolated from an alkaline, saline lake.</title>
        <authorList>
            <person name="Dimitriu P.A."/>
            <person name="Shukla S.K."/>
            <person name="Conradt J."/>
            <person name="Marquez M.C."/>
            <person name="Ventosa A."/>
            <person name="Maglia A."/>
            <person name="Peyton B.M."/>
            <person name="Pinkart H.C."/>
            <person name="Mormile M.R."/>
        </authorList>
    </citation>
    <scope>NUCLEOTIDE SEQUENCE [LARGE SCALE GENOMIC DNA]</scope>
    <source>
        <strain evidence="3 4">4CA</strain>
    </source>
</reference>
<evidence type="ECO:0000313" key="3">
    <source>
        <dbReference type="EMBL" id="KDE40110.1"/>
    </source>
</evidence>
<dbReference type="AlphaFoldDB" id="A0A063Y4P3"/>
<dbReference type="GO" id="GO:0016740">
    <property type="term" value="F:transferase activity"/>
    <property type="evidence" value="ECO:0007669"/>
    <property type="project" value="UniProtKB-KW"/>
</dbReference>
<accession>A0A063Y4P3</accession>
<dbReference type="CDD" id="cd02511">
    <property type="entry name" value="Beta4Glucosyltransferase"/>
    <property type="match status" value="1"/>
</dbReference>
<evidence type="ECO:0000256" key="1">
    <source>
        <dbReference type="ARBA" id="ARBA00038494"/>
    </source>
</evidence>
<gene>
    <name evidence="3" type="ORF">ADINL_0702</name>
</gene>
<dbReference type="PANTHER" id="PTHR43630">
    <property type="entry name" value="POLY-BETA-1,6-N-ACETYL-D-GLUCOSAMINE SYNTHASE"/>
    <property type="match status" value="1"/>
</dbReference>
<keyword evidence="4" id="KW-1185">Reference proteome</keyword>
<feature type="domain" description="Glycosyltransferase 2-like" evidence="2">
    <location>
        <begin position="9"/>
        <end position="110"/>
    </location>
</feature>
<comment type="similarity">
    <text evidence="1">Belongs to the glycosyltransferase 2 family. WaaE/KdtX subfamily.</text>
</comment>
<sequence length="264" mass="30485">MTSTQLPVSVTLITLNEADRIADAILSVRDWVSEVVVIDSGSTDDTVQVAEALGARVLYNPWPGYGQQKRFAEDQATEDWILNIDADERILPELQQELQQLFQQPDRLAEGYHVAIHDRLYLTDRLSSYTPYNPVRLYRKSCGRYSDSPVHDRVIMQDGASTGQLKGRIAHDSLRSFSHRLDKMNAYTDAQARDMLNKGRKPSRIRMVIDFWISFISGYCFRGYWRGGLMGYIYAMNFAYSRFLRQIKLYELHQQAQNERADKS</sequence>
<dbReference type="EMBL" id="JMSZ01000016">
    <property type="protein sequence ID" value="KDE40110.1"/>
    <property type="molecule type" value="Genomic_DNA"/>
</dbReference>
<name>A0A063Y4P3_9GAMM</name>
<dbReference type="PANTHER" id="PTHR43630:SF2">
    <property type="entry name" value="GLYCOSYLTRANSFERASE"/>
    <property type="match status" value="1"/>
</dbReference>